<organism evidence="3 4">
    <name type="scientific">Pseudomonas abietaniphila</name>
    <dbReference type="NCBI Taxonomy" id="89065"/>
    <lineage>
        <taxon>Bacteria</taxon>
        <taxon>Pseudomonadati</taxon>
        <taxon>Pseudomonadota</taxon>
        <taxon>Gammaproteobacteria</taxon>
        <taxon>Pseudomonadales</taxon>
        <taxon>Pseudomonadaceae</taxon>
        <taxon>Pseudomonas</taxon>
    </lineage>
</organism>
<evidence type="ECO:0000256" key="2">
    <source>
        <dbReference type="SAM" id="SignalP"/>
    </source>
</evidence>
<dbReference type="OrthoDB" id="7026821at2"/>
<accession>A0A1G8CCE3</accession>
<dbReference type="STRING" id="89065.SAMN05216605_106208"/>
<evidence type="ECO:0000256" key="1">
    <source>
        <dbReference type="SAM" id="MobiDB-lite"/>
    </source>
</evidence>
<dbReference type="EMBL" id="FNCO01000006">
    <property type="protein sequence ID" value="SDH43161.1"/>
    <property type="molecule type" value="Genomic_DNA"/>
</dbReference>
<evidence type="ECO:0008006" key="5">
    <source>
        <dbReference type="Google" id="ProtNLM"/>
    </source>
</evidence>
<dbReference type="RefSeq" id="WP_074753054.1">
    <property type="nucleotide sequence ID" value="NZ_FNCO01000006.1"/>
</dbReference>
<reference evidence="4" key="1">
    <citation type="submission" date="2016-10" db="EMBL/GenBank/DDBJ databases">
        <authorList>
            <person name="Varghese N."/>
            <person name="Submissions S."/>
        </authorList>
    </citation>
    <scope>NUCLEOTIDE SEQUENCE [LARGE SCALE GENOMIC DNA]</scope>
    <source>
        <strain evidence="4">ATCC 700689</strain>
    </source>
</reference>
<feature type="compositionally biased region" description="Polar residues" evidence="1">
    <location>
        <begin position="41"/>
        <end position="53"/>
    </location>
</feature>
<dbReference type="Proteomes" id="UP000182894">
    <property type="component" value="Unassembled WGS sequence"/>
</dbReference>
<evidence type="ECO:0000313" key="3">
    <source>
        <dbReference type="EMBL" id="SDH43161.1"/>
    </source>
</evidence>
<evidence type="ECO:0000313" key="4">
    <source>
        <dbReference type="Proteomes" id="UP000182894"/>
    </source>
</evidence>
<feature type="region of interest" description="Disordered" evidence="1">
    <location>
        <begin position="41"/>
        <end position="116"/>
    </location>
</feature>
<feature type="compositionally biased region" description="Polar residues" evidence="1">
    <location>
        <begin position="60"/>
        <end position="72"/>
    </location>
</feature>
<keyword evidence="4" id="KW-1185">Reference proteome</keyword>
<keyword evidence="2" id="KW-0732">Signal</keyword>
<gene>
    <name evidence="3" type="ORF">SAMN05216605_106208</name>
</gene>
<feature type="signal peptide" evidence="2">
    <location>
        <begin position="1"/>
        <end position="24"/>
    </location>
</feature>
<feature type="chain" id="PRO_5010175923" description="Lipoprotein" evidence="2">
    <location>
        <begin position="25"/>
        <end position="116"/>
    </location>
</feature>
<dbReference type="AlphaFoldDB" id="A0A1G8CCE3"/>
<name>A0A1G8CCE3_9PSED</name>
<sequence>MNSFLRHLALVSFCGALSLNAAQAHDSVRSAVTLSPQLLASASYPNRPSNSDNGAIRRANPNSRQGTQSISPTMRGPNLGPTQPRPPTLENGGIGNGYPSRQPASRPSSGTERRSN</sequence>
<proteinExistence type="predicted"/>
<protein>
    <recommendedName>
        <fullName evidence="5">Lipoprotein</fullName>
    </recommendedName>
</protein>